<evidence type="ECO:0000313" key="4">
    <source>
        <dbReference type="Proteomes" id="UP000595564"/>
    </source>
</evidence>
<dbReference type="Pfam" id="PF13181">
    <property type="entry name" value="TPR_8"/>
    <property type="match status" value="1"/>
</dbReference>
<proteinExistence type="predicted"/>
<dbReference type="GO" id="GO:0045892">
    <property type="term" value="P:negative regulation of DNA-templated transcription"/>
    <property type="evidence" value="ECO:0007669"/>
    <property type="project" value="InterPro"/>
</dbReference>
<dbReference type="InterPro" id="IPR011990">
    <property type="entry name" value="TPR-like_helical_dom_sf"/>
</dbReference>
<feature type="repeat" description="TPR" evidence="1">
    <location>
        <begin position="71"/>
        <end position="104"/>
    </location>
</feature>
<feature type="repeat" description="TPR" evidence="1">
    <location>
        <begin position="105"/>
        <end position="138"/>
    </location>
</feature>
<dbReference type="RefSeq" id="WP_201328808.1">
    <property type="nucleotide sequence ID" value="NZ_AP017470.1"/>
</dbReference>
<dbReference type="Pfam" id="PF12895">
    <property type="entry name" value="ANAPC3"/>
    <property type="match status" value="1"/>
</dbReference>
<dbReference type="InterPro" id="IPR044650">
    <property type="entry name" value="SRFR1-like"/>
</dbReference>
<dbReference type="KEGG" id="thyd:TTHT_0901"/>
<dbReference type="SMART" id="SM00028">
    <property type="entry name" value="TPR"/>
    <property type="match status" value="6"/>
</dbReference>
<feature type="repeat" description="TPR" evidence="1">
    <location>
        <begin position="37"/>
        <end position="70"/>
    </location>
</feature>
<dbReference type="PROSITE" id="PS50005">
    <property type="entry name" value="TPR"/>
    <property type="match status" value="5"/>
</dbReference>
<keyword evidence="2" id="KW-0732">Signal</keyword>
<evidence type="ECO:0000256" key="2">
    <source>
        <dbReference type="SAM" id="SignalP"/>
    </source>
</evidence>
<reference evidence="3 4" key="1">
    <citation type="journal article" date="2012" name="Extremophiles">
        <title>Thermotomaculum hydrothermale gen. nov., sp. nov., a novel heterotrophic thermophile within the phylum Acidobacteria from a deep-sea hydrothermal vent chimney in the Southern Okinawa Trough.</title>
        <authorList>
            <person name="Izumi H."/>
            <person name="Nunoura T."/>
            <person name="Miyazaki M."/>
            <person name="Mino S."/>
            <person name="Toki T."/>
            <person name="Takai K."/>
            <person name="Sako Y."/>
            <person name="Sawabe T."/>
            <person name="Nakagawa S."/>
        </authorList>
    </citation>
    <scope>NUCLEOTIDE SEQUENCE [LARGE SCALE GENOMIC DNA]</scope>
    <source>
        <strain evidence="3 4">AC55</strain>
    </source>
</reference>
<dbReference type="PROSITE" id="PS50293">
    <property type="entry name" value="TPR_REGION"/>
    <property type="match status" value="2"/>
</dbReference>
<sequence>MKKIIVVTIGFFLLLTSCAHKKPETNQIQSNPDFRDAYVDYQKGVLLLKKKEYSMSVNFLQSAIQKEPDNAQYWNALGLALSGMGEYEDAIDALHKALKLNPELTDIHNTLGAIYTELGQYDSALKEYREVLKDKTYPTPHFVYFNIGLLKEKQKKYDEAIAAFEQAVSIKEDFYRVYAPLAQLYYKKGRYADCLNAVKKAEKQFPNNETLLLLEAKANYMLNNFDEAKRIIAKLSLLYPSEEVRAEMEKLKKLIQVETN</sequence>
<dbReference type="PANTHER" id="PTHR44749">
    <property type="entry name" value="SUPPRESSOR OF RPS4-RLD 1"/>
    <property type="match status" value="1"/>
</dbReference>
<feature type="repeat" description="TPR" evidence="1">
    <location>
        <begin position="141"/>
        <end position="174"/>
    </location>
</feature>
<feature type="chain" id="PRO_5032756961" description="Tetratricopeptide TPR_1 repeat-containing protein" evidence="2">
    <location>
        <begin position="22"/>
        <end position="260"/>
    </location>
</feature>
<evidence type="ECO:0000313" key="3">
    <source>
        <dbReference type="EMBL" id="BBB32457.1"/>
    </source>
</evidence>
<dbReference type="EMBL" id="AP017470">
    <property type="protein sequence ID" value="BBB32457.1"/>
    <property type="molecule type" value="Genomic_DNA"/>
</dbReference>
<organism evidence="3 4">
    <name type="scientific">Thermotomaculum hydrothermale</name>
    <dbReference type="NCBI Taxonomy" id="981385"/>
    <lineage>
        <taxon>Bacteria</taxon>
        <taxon>Pseudomonadati</taxon>
        <taxon>Acidobacteriota</taxon>
        <taxon>Holophagae</taxon>
        <taxon>Thermotomaculales</taxon>
        <taxon>Thermotomaculaceae</taxon>
        <taxon>Thermotomaculum</taxon>
    </lineage>
</organism>
<dbReference type="Gene3D" id="1.25.40.10">
    <property type="entry name" value="Tetratricopeptide repeat domain"/>
    <property type="match status" value="2"/>
</dbReference>
<dbReference type="InterPro" id="IPR019734">
    <property type="entry name" value="TPR_rpt"/>
</dbReference>
<dbReference type="PANTHER" id="PTHR44749:SF1">
    <property type="entry name" value="TETRATRICOPEPTIDE-LIKE HELICAL DOMAIN-CONTAINING PROTEIN"/>
    <property type="match status" value="1"/>
</dbReference>
<feature type="repeat" description="TPR" evidence="1">
    <location>
        <begin position="175"/>
        <end position="208"/>
    </location>
</feature>
<evidence type="ECO:0000256" key="1">
    <source>
        <dbReference type="PROSITE-ProRule" id="PRU00339"/>
    </source>
</evidence>
<protein>
    <recommendedName>
        <fullName evidence="5">Tetratricopeptide TPR_1 repeat-containing protein</fullName>
    </recommendedName>
</protein>
<evidence type="ECO:0008006" key="5">
    <source>
        <dbReference type="Google" id="ProtNLM"/>
    </source>
</evidence>
<name>A0A7R6PTN7_9BACT</name>
<feature type="signal peptide" evidence="2">
    <location>
        <begin position="1"/>
        <end position="21"/>
    </location>
</feature>
<accession>A0A7R6PTN7</accession>
<dbReference type="AlphaFoldDB" id="A0A7R6PTN7"/>
<dbReference type="PROSITE" id="PS51257">
    <property type="entry name" value="PROKAR_LIPOPROTEIN"/>
    <property type="match status" value="1"/>
</dbReference>
<dbReference type="SUPFAM" id="SSF48452">
    <property type="entry name" value="TPR-like"/>
    <property type="match status" value="1"/>
</dbReference>
<gene>
    <name evidence="3" type="ORF">TTHT_0901</name>
</gene>
<keyword evidence="4" id="KW-1185">Reference proteome</keyword>
<dbReference type="Pfam" id="PF00515">
    <property type="entry name" value="TPR_1"/>
    <property type="match status" value="1"/>
</dbReference>
<keyword evidence="1" id="KW-0802">TPR repeat</keyword>
<dbReference type="Proteomes" id="UP000595564">
    <property type="component" value="Chromosome"/>
</dbReference>